<dbReference type="EMBL" id="JABSNP010000011">
    <property type="protein sequence ID" value="NRT19713.1"/>
    <property type="molecule type" value="Genomic_DNA"/>
</dbReference>
<proteinExistence type="predicted"/>
<protein>
    <submittedName>
        <fullName evidence="1">Uncharacterized protein</fullName>
    </submittedName>
</protein>
<gene>
    <name evidence="1" type="ORF">HNP98_002547</name>
</gene>
<accession>A0ABX2FS94</accession>
<reference evidence="1 2" key="1">
    <citation type="submission" date="2020-05" db="EMBL/GenBank/DDBJ databases">
        <title>Genomic Encyclopedia of Type Strains, Phase IV (KMG-V): Genome sequencing to study the core and pangenomes of soil and plant-associated prokaryotes.</title>
        <authorList>
            <person name="Whitman W."/>
        </authorList>
    </citation>
    <scope>NUCLEOTIDE SEQUENCE [LARGE SCALE GENOMIC DNA]</scope>
    <source>
        <strain evidence="1 2">9A</strain>
    </source>
</reference>
<evidence type="ECO:0000313" key="2">
    <source>
        <dbReference type="Proteomes" id="UP000779507"/>
    </source>
</evidence>
<keyword evidence="2" id="KW-1185">Reference proteome</keyword>
<dbReference type="Proteomes" id="UP000779507">
    <property type="component" value="Unassembled WGS sequence"/>
</dbReference>
<evidence type="ECO:0000313" key="1">
    <source>
        <dbReference type="EMBL" id="NRT19713.1"/>
    </source>
</evidence>
<organism evidence="1 2">
    <name type="scientific">Hymenobacter caeli</name>
    <dbReference type="NCBI Taxonomy" id="2735894"/>
    <lineage>
        <taxon>Bacteria</taxon>
        <taxon>Pseudomonadati</taxon>
        <taxon>Bacteroidota</taxon>
        <taxon>Cytophagia</taxon>
        <taxon>Cytophagales</taxon>
        <taxon>Hymenobacteraceae</taxon>
        <taxon>Hymenobacter</taxon>
    </lineage>
</organism>
<sequence>MKPALTAAAKAAKRQQLAEAMRASFRIEGIQVSAEQARAALRAVEASLEYRADFQLAESEAKRPA</sequence>
<name>A0ABX2FS94_9BACT</name>
<comment type="caution">
    <text evidence="1">The sequence shown here is derived from an EMBL/GenBank/DDBJ whole genome shotgun (WGS) entry which is preliminary data.</text>
</comment>